<keyword evidence="3" id="KW-1185">Reference proteome</keyword>
<sequence length="115" mass="11597">MTPVPFTNQATFPVDDASPCGTESPPSSIAGPAAMNDTTDASATEPTTPTVTAAVDTAKNTIDATLPSALAVKEGTQDDTVSIQAVNSVVNVVVAPSQARSGNDLQLLTPLVDSQ</sequence>
<name>A0ABR2EM76_9ROSI</name>
<evidence type="ECO:0000313" key="2">
    <source>
        <dbReference type="EMBL" id="KAK8562504.1"/>
    </source>
</evidence>
<evidence type="ECO:0000256" key="1">
    <source>
        <dbReference type="SAM" id="MobiDB-lite"/>
    </source>
</evidence>
<feature type="compositionally biased region" description="Polar residues" evidence="1">
    <location>
        <begin position="1"/>
        <end position="11"/>
    </location>
</feature>
<dbReference type="EMBL" id="JBBPBM010000012">
    <property type="protein sequence ID" value="KAK8562504.1"/>
    <property type="molecule type" value="Genomic_DNA"/>
</dbReference>
<accession>A0ABR2EM76</accession>
<comment type="caution">
    <text evidence="2">The sequence shown here is derived from an EMBL/GenBank/DDBJ whole genome shotgun (WGS) entry which is preliminary data.</text>
</comment>
<evidence type="ECO:0000313" key="3">
    <source>
        <dbReference type="Proteomes" id="UP001472677"/>
    </source>
</evidence>
<gene>
    <name evidence="2" type="ORF">V6N12_010581</name>
</gene>
<dbReference type="Proteomes" id="UP001472677">
    <property type="component" value="Unassembled WGS sequence"/>
</dbReference>
<proteinExistence type="predicted"/>
<protein>
    <submittedName>
        <fullName evidence="2">Uncharacterized protein</fullName>
    </submittedName>
</protein>
<organism evidence="2 3">
    <name type="scientific">Hibiscus sabdariffa</name>
    <name type="common">roselle</name>
    <dbReference type="NCBI Taxonomy" id="183260"/>
    <lineage>
        <taxon>Eukaryota</taxon>
        <taxon>Viridiplantae</taxon>
        <taxon>Streptophyta</taxon>
        <taxon>Embryophyta</taxon>
        <taxon>Tracheophyta</taxon>
        <taxon>Spermatophyta</taxon>
        <taxon>Magnoliopsida</taxon>
        <taxon>eudicotyledons</taxon>
        <taxon>Gunneridae</taxon>
        <taxon>Pentapetalae</taxon>
        <taxon>rosids</taxon>
        <taxon>malvids</taxon>
        <taxon>Malvales</taxon>
        <taxon>Malvaceae</taxon>
        <taxon>Malvoideae</taxon>
        <taxon>Hibiscus</taxon>
    </lineage>
</organism>
<reference evidence="2 3" key="1">
    <citation type="journal article" date="2024" name="G3 (Bethesda)">
        <title>Genome assembly of Hibiscus sabdariffa L. provides insights into metabolisms of medicinal natural products.</title>
        <authorList>
            <person name="Kim T."/>
        </authorList>
    </citation>
    <scope>NUCLEOTIDE SEQUENCE [LARGE SCALE GENOMIC DNA]</scope>
    <source>
        <strain evidence="2">TK-2024</strain>
        <tissue evidence="2">Old leaves</tissue>
    </source>
</reference>
<feature type="region of interest" description="Disordered" evidence="1">
    <location>
        <begin position="1"/>
        <end position="47"/>
    </location>
</feature>